<dbReference type="InterPro" id="IPR003644">
    <property type="entry name" value="Calx_beta"/>
</dbReference>
<evidence type="ECO:0000313" key="2">
    <source>
        <dbReference type="Proteomes" id="UP001642484"/>
    </source>
</evidence>
<dbReference type="InterPro" id="IPR051171">
    <property type="entry name" value="CaCA"/>
</dbReference>
<accession>A0ABP0IK37</accession>
<dbReference type="EMBL" id="CAXAMN010002891">
    <property type="protein sequence ID" value="CAK9001842.1"/>
    <property type="molecule type" value="Genomic_DNA"/>
</dbReference>
<dbReference type="SMART" id="SM00237">
    <property type="entry name" value="Calx_beta"/>
    <property type="match status" value="2"/>
</dbReference>
<keyword evidence="2" id="KW-1185">Reference proteome</keyword>
<proteinExistence type="predicted"/>
<reference evidence="1 2" key="1">
    <citation type="submission" date="2024-02" db="EMBL/GenBank/DDBJ databases">
        <authorList>
            <person name="Chen Y."/>
            <person name="Shah S."/>
            <person name="Dougan E. K."/>
            <person name="Thang M."/>
            <person name="Chan C."/>
        </authorList>
    </citation>
    <scope>NUCLEOTIDE SEQUENCE [LARGE SCALE GENOMIC DNA]</scope>
</reference>
<dbReference type="InterPro" id="IPR004837">
    <property type="entry name" value="NaCa_Exmemb"/>
</dbReference>
<dbReference type="InterPro" id="IPR004836">
    <property type="entry name" value="Na_Ca_Ex"/>
</dbReference>
<dbReference type="Gene3D" id="1.20.1420.30">
    <property type="entry name" value="NCX, central ion-binding region"/>
    <property type="match status" value="2"/>
</dbReference>
<evidence type="ECO:0000313" key="1">
    <source>
        <dbReference type="EMBL" id="CAK9001842.1"/>
    </source>
</evidence>
<gene>
    <name evidence="1" type="ORF">CCMP2556_LOCUS6620</name>
</gene>
<dbReference type="PRINTS" id="PR01259">
    <property type="entry name" value="NACAEXCHNGR"/>
</dbReference>
<protein>
    <submittedName>
        <fullName evidence="1">Uncharacterized protein</fullName>
    </submittedName>
</protein>
<dbReference type="Proteomes" id="UP001642484">
    <property type="component" value="Unassembled WGS sequence"/>
</dbReference>
<name>A0ABP0IK37_9DINO</name>
<dbReference type="SUPFAM" id="SSF141072">
    <property type="entry name" value="CalX-like"/>
    <property type="match status" value="2"/>
</dbReference>
<dbReference type="Gene3D" id="2.60.40.2030">
    <property type="match status" value="2"/>
</dbReference>
<dbReference type="PANTHER" id="PTHR11878:SF65">
    <property type="entry name" value="NA_CA-EXCHANGE PROTEIN, ISOFORM G"/>
    <property type="match status" value="1"/>
</dbReference>
<dbReference type="Pfam" id="PF03160">
    <property type="entry name" value="Calx-beta"/>
    <property type="match status" value="1"/>
</dbReference>
<dbReference type="InterPro" id="IPR038081">
    <property type="entry name" value="CalX-like_sf"/>
</dbReference>
<dbReference type="Pfam" id="PF01699">
    <property type="entry name" value="Na_Ca_ex"/>
    <property type="match status" value="2"/>
</dbReference>
<comment type="caution">
    <text evidence="1">The sequence shown here is derived from an EMBL/GenBank/DDBJ whole genome shotgun (WGS) entry which is preliminary data.</text>
</comment>
<dbReference type="PANTHER" id="PTHR11878">
    <property type="entry name" value="SODIUM/CALCIUM EXCHANGER"/>
    <property type="match status" value="1"/>
</dbReference>
<organism evidence="1 2">
    <name type="scientific">Durusdinium trenchii</name>
    <dbReference type="NCBI Taxonomy" id="1381693"/>
    <lineage>
        <taxon>Eukaryota</taxon>
        <taxon>Sar</taxon>
        <taxon>Alveolata</taxon>
        <taxon>Dinophyceae</taxon>
        <taxon>Suessiales</taxon>
        <taxon>Symbiodiniaceae</taxon>
        <taxon>Durusdinium</taxon>
    </lineage>
</organism>
<sequence length="829" mass="89791">MSEENISNVTEAICEPKICQVGGGGLLLPLFAPDEQEWDIGLRAVLYFTGLLWSFMGVGIVSDIFMGAIEKVTSKKKRVFSSNLQTFITVKVWNSTVANLTLMALGSSAPEILLSVIELLKNGMYSGDLGPSTIVGSAAFNLLCITAVCVSAIPEGEVRRIKDIGVFAVTASFSVFAYLWLLVICMLWTPDIITIEEGLITFFLFPVLVLIAYMADKGYFAKNKKKGEEEKVLLDAATEQEIATMRMRILKKHGTGIPDDKVVALIREEFGAVEEPSRAARRMAATEKLFGGGRRKSADKVVPIQITPDQGPAKQNVTFEFEHTEYSCLESCDTLELVITRESDTTATLGPGTVKYKTKEITAKNGKDFIADEGILEFAEDEDQKILCIKILDDDEHEPDTYFDVELSEPKTTSSNAVAVLGKSKTAHVRIVDDDAVGVLAFRFPEMKVPEDFSGEKEISIMVLRQAGAKGLITCQYRTEDGTGISGIDYEEATGTLEFPDQETEAEVKITIKPKGRFDSTSIFRLYIEEPTGGATFAAHTDGGEECCICTIIVGTDQDTKRRADKLMQAFKVNWDVQIMARDNWKDQFIDAVFLDTGEATGCAVAVAWFFHLVTMPWKVIFALIPPVDYCGGWVCFVCSLSMIGGVTALIGDLAELCGCVVSMPDAITAISLVALGTSLPDTFASKTAAEQDPTADASIGNVTGSNSVNVFLGLGLPWSIGAIYWAALGNLPSDHGWFTKYAGQSVITDHPTGGVFVVLGGNLGFSVAVFCCCASACILVILLRRWFVGGELGGPKGTMYATSCFLVSLWLLYVGLSSWNVLAAGSDC</sequence>
<dbReference type="InterPro" id="IPR044880">
    <property type="entry name" value="NCX_ion-bd_dom_sf"/>
</dbReference>